<sequence length="760" mass="85419">DYEVYSLLGKGGFASVYQAKCLKTGLDVAVKMIDKKLMQAAGMVKRVEQEVSIHYRLKHPSILELYTFFEDANYVYLVLELCYNGELRQYIKRKALTESEVSSIMKQVVEGMKYLHTHNILHRDISLSNLLLTKDMQVKIADFGLATQLSRPDEKHLTMCGTPNFISPEVATRSSHGLEADVWGLGCMLYNLLVGSPPFDTHGVKNTLNRIVSANYHLPSHLSVEAKDLIIALLQKNPKDRIKLDQILDHPFIKRDQMITSHLTQDSGIHTWSSRRESAFSDSALPHMYITPTNYRNVSSDCVPSTNHLPNNRATHSMEHITRKTHDTHVSNNSQPQCCSIFSNCCSKCEIRTSQCNCRDLPHVSQYSHNSIPADPGGQRVLKDITSKSAQSNFTDSSETQKRTEKPKSQRLLQLCSQRLLPKTHRTENSILHILEDGEVVVELMKKRGKLKRSVVCDVLRISSDGAKIIIYEPNGGKGVPPASAPPPLPAQGGYEVFTIENLPEKHWNKYMHAYQFVALIKEKTPKVTCYSDRMKCVLMENLTDFEVTFYEGGTVTKSSLKGITFQDSSGNKHMVKNTSECRSLTGTFEYMWNQSQEALKHCLLMEEILAKSSGPNFPAILGRRPTLPTSTGKENHTHSGMPSFTVLMNSTAGGSSFQSSTSREKKTGSSFQNREKRVSVPGVGTAVQLPNGEVQVRYGDGSQLSMDGKHHIKYQYSDGNVVMFNDNDNIPRPIREKLEHMPKILEQLMPSPVTHNFRL</sequence>
<evidence type="ECO:0000259" key="22">
    <source>
        <dbReference type="PROSITE" id="PS51985"/>
    </source>
</evidence>
<feature type="compositionally biased region" description="Polar residues" evidence="18">
    <location>
        <begin position="651"/>
        <end position="662"/>
    </location>
</feature>
<dbReference type="Pfam" id="PF00069">
    <property type="entry name" value="Pkinase"/>
    <property type="match status" value="1"/>
</dbReference>
<organism evidence="23 24">
    <name type="scientific">Asbolus verrucosus</name>
    <name type="common">Desert ironclad beetle</name>
    <dbReference type="NCBI Taxonomy" id="1661398"/>
    <lineage>
        <taxon>Eukaryota</taxon>
        <taxon>Metazoa</taxon>
        <taxon>Ecdysozoa</taxon>
        <taxon>Arthropoda</taxon>
        <taxon>Hexapoda</taxon>
        <taxon>Insecta</taxon>
        <taxon>Pterygota</taxon>
        <taxon>Neoptera</taxon>
        <taxon>Endopterygota</taxon>
        <taxon>Coleoptera</taxon>
        <taxon>Polyphaga</taxon>
        <taxon>Cucujiformia</taxon>
        <taxon>Tenebrionidae</taxon>
        <taxon>Pimeliinae</taxon>
        <taxon>Asbolus</taxon>
    </lineage>
</organism>
<dbReference type="CDD" id="cd13114">
    <property type="entry name" value="POLO_box_Plk4_1"/>
    <property type="match status" value="1"/>
</dbReference>
<name>A0A482VFA5_ASBVE</name>
<feature type="compositionally biased region" description="Polar residues" evidence="18">
    <location>
        <begin position="389"/>
        <end position="398"/>
    </location>
</feature>
<feature type="domain" description="Protein kinase" evidence="19">
    <location>
        <begin position="2"/>
        <end position="253"/>
    </location>
</feature>
<dbReference type="FunFam" id="1.10.510.10:FF:000576">
    <property type="entry name" value="Serine/threonine-protein kinase PLK4"/>
    <property type="match status" value="1"/>
</dbReference>
<evidence type="ECO:0000256" key="12">
    <source>
        <dbReference type="ARBA" id="ARBA00030332"/>
    </source>
</evidence>
<dbReference type="InterPro" id="IPR033696">
    <property type="entry name" value="POLO_box_Plk4_C"/>
</dbReference>
<feature type="region of interest" description="Disordered" evidence="18">
    <location>
        <begin position="651"/>
        <end position="680"/>
    </location>
</feature>
<feature type="compositionally biased region" description="Basic and acidic residues" evidence="18">
    <location>
        <begin position="399"/>
        <end position="408"/>
    </location>
</feature>
<gene>
    <name evidence="23" type="ORF">BDFB_005646</name>
</gene>
<dbReference type="Gene3D" id="1.10.510.10">
    <property type="entry name" value="Transferase(Phosphotransferase) domain 1"/>
    <property type="match status" value="1"/>
</dbReference>
<dbReference type="PROSITE" id="PS51985">
    <property type="entry name" value="CPB2"/>
    <property type="match status" value="1"/>
</dbReference>
<keyword evidence="9 17" id="KW-0067">ATP-binding</keyword>
<dbReference type="GO" id="GO:0004674">
    <property type="term" value="F:protein serine/threonine kinase activity"/>
    <property type="evidence" value="ECO:0007669"/>
    <property type="project" value="UniProtKB-KW"/>
</dbReference>
<dbReference type="Gene3D" id="2.40.50.930">
    <property type="match status" value="1"/>
</dbReference>
<comment type="catalytic activity">
    <reaction evidence="15">
        <text>L-threonyl-[protein] + ATP = O-phospho-L-threonyl-[protein] + ADP + H(+)</text>
        <dbReference type="Rhea" id="RHEA:46608"/>
        <dbReference type="Rhea" id="RHEA-COMP:11060"/>
        <dbReference type="Rhea" id="RHEA-COMP:11605"/>
        <dbReference type="ChEBI" id="CHEBI:15378"/>
        <dbReference type="ChEBI" id="CHEBI:30013"/>
        <dbReference type="ChEBI" id="CHEBI:30616"/>
        <dbReference type="ChEBI" id="CHEBI:61977"/>
        <dbReference type="ChEBI" id="CHEBI:456216"/>
        <dbReference type="EC" id="2.7.11.21"/>
    </reaction>
</comment>
<dbReference type="InterPro" id="IPR011009">
    <property type="entry name" value="Kinase-like_dom_sf"/>
</dbReference>
<keyword evidence="8 23" id="KW-0418">Kinase</keyword>
<evidence type="ECO:0000256" key="17">
    <source>
        <dbReference type="PROSITE-ProRule" id="PRU10141"/>
    </source>
</evidence>
<evidence type="ECO:0000256" key="7">
    <source>
        <dbReference type="ARBA" id="ARBA00022741"/>
    </source>
</evidence>
<comment type="subcellular location">
    <subcellularLocation>
        <location evidence="1">Cytoplasm</location>
        <location evidence="1">Cytoskeleton</location>
        <location evidence="1">Microtubule organizing center</location>
        <location evidence="1">Centrosome</location>
        <location evidence="1">Centriole</location>
    </subcellularLocation>
</comment>
<evidence type="ECO:0000313" key="23">
    <source>
        <dbReference type="EMBL" id="RZB77480.1"/>
    </source>
</evidence>
<dbReference type="InterPro" id="IPR033699">
    <property type="entry name" value="POLO_box_Plk4_1"/>
</dbReference>
<dbReference type="Pfam" id="PF18409">
    <property type="entry name" value="Plk4_PB2"/>
    <property type="match status" value="1"/>
</dbReference>
<evidence type="ECO:0000256" key="13">
    <source>
        <dbReference type="ARBA" id="ARBA00030429"/>
    </source>
</evidence>
<evidence type="ECO:0000256" key="6">
    <source>
        <dbReference type="ARBA" id="ARBA00022679"/>
    </source>
</evidence>
<dbReference type="GO" id="GO:0005634">
    <property type="term" value="C:nucleus"/>
    <property type="evidence" value="ECO:0007669"/>
    <property type="project" value="TreeGrafter"/>
</dbReference>
<feature type="region of interest" description="Disordered" evidence="18">
    <location>
        <begin position="389"/>
        <end position="409"/>
    </location>
</feature>
<dbReference type="PROSITE" id="PS51984">
    <property type="entry name" value="CPB1"/>
    <property type="match status" value="1"/>
</dbReference>
<keyword evidence="5" id="KW-0723">Serine/threonine-protein kinase</keyword>
<evidence type="ECO:0000256" key="1">
    <source>
        <dbReference type="ARBA" id="ARBA00004114"/>
    </source>
</evidence>
<feature type="domain" description="Cryptic POLO box 1 (CPB1)" evidence="21">
    <location>
        <begin position="407"/>
        <end position="524"/>
    </location>
</feature>
<dbReference type="InterPro" id="IPR008266">
    <property type="entry name" value="Tyr_kinase_AS"/>
</dbReference>
<reference evidence="23 24" key="1">
    <citation type="submission" date="2017-03" db="EMBL/GenBank/DDBJ databases">
        <title>Genome of the blue death feigning beetle - Asbolus verrucosus.</title>
        <authorList>
            <person name="Rider S.D."/>
        </authorList>
    </citation>
    <scope>NUCLEOTIDE SEQUENCE [LARGE SCALE GENOMIC DNA]</scope>
    <source>
        <strain evidence="23">Butters</strain>
        <tissue evidence="23">Head and leg muscle</tissue>
    </source>
</reference>
<dbReference type="PANTHER" id="PTHR24345:SF91">
    <property type="entry name" value="SERINE_THREONINE-PROTEIN KINASE PLK4"/>
    <property type="match status" value="1"/>
</dbReference>
<evidence type="ECO:0000256" key="9">
    <source>
        <dbReference type="ARBA" id="ARBA00022840"/>
    </source>
</evidence>
<dbReference type="PROSITE" id="PS50011">
    <property type="entry name" value="PROTEIN_KINASE_DOM"/>
    <property type="match status" value="1"/>
</dbReference>
<feature type="domain" description="POLO box" evidence="20">
    <location>
        <begin position="675"/>
        <end position="751"/>
    </location>
</feature>
<evidence type="ECO:0000256" key="14">
    <source>
        <dbReference type="ARBA" id="ARBA00030924"/>
    </source>
</evidence>
<dbReference type="PANTHER" id="PTHR24345">
    <property type="entry name" value="SERINE/THREONINE-PROTEIN KINASE PLK"/>
    <property type="match status" value="1"/>
</dbReference>
<evidence type="ECO:0000256" key="16">
    <source>
        <dbReference type="ARBA" id="ARBA00048347"/>
    </source>
</evidence>
<evidence type="ECO:0000259" key="19">
    <source>
        <dbReference type="PROSITE" id="PS50011"/>
    </source>
</evidence>
<feature type="domain" description="Cryptic POLO box 2 (CPB2)" evidence="22">
    <location>
        <begin position="525"/>
        <end position="632"/>
    </location>
</feature>
<dbReference type="SUPFAM" id="SSF56112">
    <property type="entry name" value="Protein kinase-like (PK-like)"/>
    <property type="match status" value="1"/>
</dbReference>
<dbReference type="PROSITE" id="PS00109">
    <property type="entry name" value="PROTEIN_KINASE_TYR"/>
    <property type="match status" value="1"/>
</dbReference>
<evidence type="ECO:0000256" key="11">
    <source>
        <dbReference type="ARBA" id="ARBA00023212"/>
    </source>
</evidence>
<evidence type="ECO:0000313" key="24">
    <source>
        <dbReference type="Proteomes" id="UP000292052"/>
    </source>
</evidence>
<dbReference type="InterPro" id="IPR000719">
    <property type="entry name" value="Prot_kinase_dom"/>
</dbReference>
<feature type="non-terminal residue" evidence="23">
    <location>
        <position position="1"/>
    </location>
</feature>
<dbReference type="GO" id="GO:0005814">
    <property type="term" value="C:centriole"/>
    <property type="evidence" value="ECO:0007669"/>
    <property type="project" value="UniProtKB-SubCell"/>
</dbReference>
<dbReference type="InterPro" id="IPR017441">
    <property type="entry name" value="Protein_kinase_ATP_BS"/>
</dbReference>
<keyword evidence="10" id="KW-0832">Ubl conjugation</keyword>
<evidence type="ECO:0000256" key="18">
    <source>
        <dbReference type="SAM" id="MobiDB-lite"/>
    </source>
</evidence>
<feature type="binding site" evidence="17">
    <location>
        <position position="31"/>
    </location>
    <ligand>
        <name>ATP</name>
        <dbReference type="ChEBI" id="CHEBI:30616"/>
    </ligand>
</feature>
<comment type="catalytic activity">
    <reaction evidence="16">
        <text>L-seryl-[protein] + ATP = O-phospho-L-seryl-[protein] + ADP + H(+)</text>
        <dbReference type="Rhea" id="RHEA:17989"/>
        <dbReference type="Rhea" id="RHEA-COMP:9863"/>
        <dbReference type="Rhea" id="RHEA-COMP:11604"/>
        <dbReference type="ChEBI" id="CHEBI:15378"/>
        <dbReference type="ChEBI" id="CHEBI:29999"/>
        <dbReference type="ChEBI" id="CHEBI:30616"/>
        <dbReference type="ChEBI" id="CHEBI:83421"/>
        <dbReference type="ChEBI" id="CHEBI:456216"/>
        <dbReference type="EC" id="2.7.11.21"/>
    </reaction>
</comment>
<evidence type="ECO:0000256" key="10">
    <source>
        <dbReference type="ARBA" id="ARBA00022843"/>
    </source>
</evidence>
<evidence type="ECO:0000259" key="20">
    <source>
        <dbReference type="PROSITE" id="PS50078"/>
    </source>
</evidence>
<dbReference type="CDD" id="cd13116">
    <property type="entry name" value="POLO_box_Plk4_3"/>
    <property type="match status" value="1"/>
</dbReference>
<dbReference type="Gene3D" id="3.30.1120.120">
    <property type="match status" value="1"/>
</dbReference>
<evidence type="ECO:0000256" key="4">
    <source>
        <dbReference type="ARBA" id="ARBA00022490"/>
    </source>
</evidence>
<keyword evidence="11" id="KW-0206">Cytoskeleton</keyword>
<dbReference type="SUPFAM" id="SSF82615">
    <property type="entry name" value="Polo-box domain"/>
    <property type="match status" value="1"/>
</dbReference>
<proteinExistence type="predicted"/>
<feature type="compositionally biased region" description="Basic and acidic residues" evidence="18">
    <location>
        <begin position="663"/>
        <end position="679"/>
    </location>
</feature>
<keyword evidence="24" id="KW-1185">Reference proteome</keyword>
<dbReference type="Pfam" id="PF18190">
    <property type="entry name" value="Plk4_PB1"/>
    <property type="match status" value="1"/>
</dbReference>
<dbReference type="InterPro" id="IPR000959">
    <property type="entry name" value="POLO_box_dom"/>
</dbReference>
<dbReference type="PROSITE" id="PS50078">
    <property type="entry name" value="POLO_BOX"/>
    <property type="match status" value="1"/>
</dbReference>
<dbReference type="PROSITE" id="PS00107">
    <property type="entry name" value="PROTEIN_KINASE_ATP"/>
    <property type="match status" value="1"/>
</dbReference>
<accession>A0A482VFA5</accession>
<dbReference type="EC" id="2.7.11.21" evidence="2"/>
<evidence type="ECO:0000259" key="21">
    <source>
        <dbReference type="PROSITE" id="PS51984"/>
    </source>
</evidence>
<dbReference type="InterPro" id="IPR046437">
    <property type="entry name" value="Ser_Thr-PK_POLO_box_1_sf"/>
</dbReference>
<dbReference type="Gene3D" id="3.30.1120.130">
    <property type="match status" value="1"/>
</dbReference>
<dbReference type="GO" id="GO:0005524">
    <property type="term" value="F:ATP binding"/>
    <property type="evidence" value="ECO:0007669"/>
    <property type="project" value="UniProtKB-UniRule"/>
</dbReference>
<evidence type="ECO:0000256" key="8">
    <source>
        <dbReference type="ARBA" id="ARBA00022777"/>
    </source>
</evidence>
<dbReference type="Proteomes" id="UP000292052">
    <property type="component" value="Unassembled WGS sequence"/>
</dbReference>
<dbReference type="OrthoDB" id="10004143at2759"/>
<evidence type="ECO:0000256" key="5">
    <source>
        <dbReference type="ARBA" id="ARBA00022527"/>
    </source>
</evidence>
<evidence type="ECO:0000256" key="3">
    <source>
        <dbReference type="ARBA" id="ARBA00020245"/>
    </source>
</evidence>
<evidence type="ECO:0000256" key="2">
    <source>
        <dbReference type="ARBA" id="ARBA00012424"/>
    </source>
</evidence>
<comment type="caution">
    <text evidence="23">The sequence shown here is derived from an EMBL/GenBank/DDBJ whole genome shotgun (WGS) entry which is preliminary data.</text>
</comment>
<dbReference type="InterPro" id="IPR047108">
    <property type="entry name" value="Plk4-like_POLO_box_2_sf"/>
</dbReference>
<dbReference type="AlphaFoldDB" id="A0A482VFA5"/>
<dbReference type="InterPro" id="IPR033698">
    <property type="entry name" value="POLO_box_Plk4_2"/>
</dbReference>
<dbReference type="FunFam" id="3.30.200.20:FF:000042">
    <property type="entry name" value="Aurora kinase A"/>
    <property type="match status" value="1"/>
</dbReference>
<keyword evidence="4" id="KW-0963">Cytoplasm</keyword>
<evidence type="ECO:0000256" key="15">
    <source>
        <dbReference type="ARBA" id="ARBA00047802"/>
    </source>
</evidence>
<keyword evidence="7 17" id="KW-0547">Nucleotide-binding</keyword>
<dbReference type="STRING" id="1661398.A0A482VFA5"/>
<dbReference type="EMBL" id="QDEB01108306">
    <property type="protein sequence ID" value="RZB77480.1"/>
    <property type="molecule type" value="Genomic_DNA"/>
</dbReference>
<keyword evidence="6" id="KW-0808">Transferase</keyword>
<protein>
    <recommendedName>
        <fullName evidence="3">Serine/threonine-protein kinase PLK4</fullName>
        <ecNumber evidence="2">2.7.11.21</ecNumber>
    </recommendedName>
    <alternativeName>
        <fullName evidence="12">Polo-like kinase 4</fullName>
    </alternativeName>
    <alternativeName>
        <fullName evidence="13 14">Serine/threonine-protein kinase SAK</fullName>
    </alternativeName>
</protein>